<proteinExistence type="predicted"/>
<name>A0A6J6QHU5_9ZZZZ</name>
<gene>
    <name evidence="1" type="ORF">UFOPK2662_00092</name>
    <name evidence="2" type="ORF">UFOPK4242_00001</name>
</gene>
<reference evidence="1" key="1">
    <citation type="submission" date="2020-05" db="EMBL/GenBank/DDBJ databases">
        <authorList>
            <person name="Chiriac C."/>
            <person name="Salcher M."/>
            <person name="Ghai R."/>
            <person name="Kavagutti S V."/>
        </authorList>
    </citation>
    <scope>NUCLEOTIDE SEQUENCE</scope>
</reference>
<organism evidence="1">
    <name type="scientific">freshwater metagenome</name>
    <dbReference type="NCBI Taxonomy" id="449393"/>
    <lineage>
        <taxon>unclassified sequences</taxon>
        <taxon>metagenomes</taxon>
        <taxon>ecological metagenomes</taxon>
    </lineage>
</organism>
<protein>
    <submittedName>
        <fullName evidence="1">Unannotated protein</fullName>
    </submittedName>
</protein>
<dbReference type="EMBL" id="CAFBQC010000001">
    <property type="protein sequence ID" value="CAB5038504.1"/>
    <property type="molecule type" value="Genomic_DNA"/>
</dbReference>
<evidence type="ECO:0000313" key="1">
    <source>
        <dbReference type="EMBL" id="CAB4710857.1"/>
    </source>
</evidence>
<dbReference type="AlphaFoldDB" id="A0A6J6QHU5"/>
<sequence length="88" mass="9387">MYLVVLHAQAASFTPSASGAPTECSAFTKSRSLPSALSASIPMRAMIRIEATTYALSVICTPNMGCTEFSGPMQNGMTYIVRPRIDPL</sequence>
<accession>A0A6J6QHU5</accession>
<dbReference type="EMBL" id="CAEZYI010000001">
    <property type="protein sequence ID" value="CAB4710857.1"/>
    <property type="molecule type" value="Genomic_DNA"/>
</dbReference>
<evidence type="ECO:0000313" key="2">
    <source>
        <dbReference type="EMBL" id="CAB5038504.1"/>
    </source>
</evidence>